<dbReference type="InterPro" id="IPR014927">
    <property type="entry name" value="PG-bd_2"/>
</dbReference>
<dbReference type="PANTHER" id="PTHR39328">
    <property type="entry name" value="BLL2871 PROTEIN"/>
    <property type="match status" value="1"/>
</dbReference>
<name>A0ABY5Z8Q1_9ACTN</name>
<proteinExistence type="predicted"/>
<evidence type="ECO:0000313" key="2">
    <source>
        <dbReference type="EMBL" id="UWZ38411.1"/>
    </source>
</evidence>
<dbReference type="PANTHER" id="PTHR39328:SF1">
    <property type="entry name" value="BLL2871 PROTEIN"/>
    <property type="match status" value="1"/>
</dbReference>
<dbReference type="Gene3D" id="3.60.20.10">
    <property type="entry name" value="Glutamine Phosphoribosylpyrophosphate, subunit 1, domain 1"/>
    <property type="match status" value="1"/>
</dbReference>
<reference evidence="2" key="1">
    <citation type="submission" date="2021-04" db="EMBL/GenBank/DDBJ databases">
        <title>Biosynthetic gene clusters of Dactylosporangioum roseum.</title>
        <authorList>
            <person name="Hartkoorn R.C."/>
            <person name="Beaudoing E."/>
            <person name="Hot D."/>
            <person name="Moureu S."/>
        </authorList>
    </citation>
    <scope>NUCLEOTIDE SEQUENCE</scope>
    <source>
        <strain evidence="2">NRRL B-16295</strain>
    </source>
</reference>
<dbReference type="SUPFAM" id="SSF56235">
    <property type="entry name" value="N-terminal nucleophile aminohydrolases (Ntn hydrolases)"/>
    <property type="match status" value="1"/>
</dbReference>
<sequence>MTFSIVGRSAGGESFGVAVASKFLAVGAAVPAVEVEVGAVATQSFANLAYRVQGLAMLRTGTAAAGTVAGLTAADPGRATRQLGVVGRTGPGATFTGDECFSWAGGVAGDGYAIQGNILTGPEVVTAMEAAWLATEGSLARRLYAALAAGDAAGGDSRGRQSAALIVVRRGAGYGGRSDVEVDLRVDDDPDPVTRLGGLIDLWELYFGKPDPATLLPLTGALAEEVAARLAALGHADLAGWAGVENLEERLVDGLIDPLVLEHLRARDGHPQVPSPGAA</sequence>
<feature type="domain" description="Putative peptidoglycan binding" evidence="1">
    <location>
        <begin position="206"/>
        <end position="263"/>
    </location>
</feature>
<protein>
    <submittedName>
        <fullName evidence="2">DUF1028 domain-containing protein</fullName>
    </submittedName>
</protein>
<dbReference type="InterPro" id="IPR029055">
    <property type="entry name" value="Ntn_hydrolases_N"/>
</dbReference>
<gene>
    <name evidence="2" type="ORF">Drose_09290</name>
</gene>
<dbReference type="EMBL" id="CP073721">
    <property type="protein sequence ID" value="UWZ38411.1"/>
    <property type="molecule type" value="Genomic_DNA"/>
</dbReference>
<keyword evidence="3" id="KW-1185">Reference proteome</keyword>
<evidence type="ECO:0000259" key="1">
    <source>
        <dbReference type="Pfam" id="PF08823"/>
    </source>
</evidence>
<dbReference type="Pfam" id="PF08823">
    <property type="entry name" value="PG_binding_2"/>
    <property type="match status" value="1"/>
</dbReference>
<dbReference type="Proteomes" id="UP001058271">
    <property type="component" value="Chromosome"/>
</dbReference>
<organism evidence="2 3">
    <name type="scientific">Dactylosporangium roseum</name>
    <dbReference type="NCBI Taxonomy" id="47989"/>
    <lineage>
        <taxon>Bacteria</taxon>
        <taxon>Bacillati</taxon>
        <taxon>Actinomycetota</taxon>
        <taxon>Actinomycetes</taxon>
        <taxon>Micromonosporales</taxon>
        <taxon>Micromonosporaceae</taxon>
        <taxon>Dactylosporangium</taxon>
    </lineage>
</organism>
<evidence type="ECO:0000313" key="3">
    <source>
        <dbReference type="Proteomes" id="UP001058271"/>
    </source>
</evidence>
<dbReference type="InterPro" id="IPR010430">
    <property type="entry name" value="DUF1028"/>
</dbReference>
<dbReference type="RefSeq" id="WP_260727773.1">
    <property type="nucleotide sequence ID" value="NZ_BAAABS010000033.1"/>
</dbReference>
<accession>A0ABY5Z8Q1</accession>
<dbReference type="Pfam" id="PF06267">
    <property type="entry name" value="DUF1028"/>
    <property type="match status" value="1"/>
</dbReference>